<dbReference type="InterPro" id="IPR050708">
    <property type="entry name" value="T6SS_VgrG/RHS"/>
</dbReference>
<gene>
    <name evidence="1" type="primary">wapA_1</name>
    <name evidence="1" type="ORF">CLHOM_09860</name>
</gene>
<dbReference type="Proteomes" id="UP000037043">
    <property type="component" value="Unassembled WGS sequence"/>
</dbReference>
<keyword evidence="1" id="KW-0378">Hydrolase</keyword>
<evidence type="ECO:0000313" key="1">
    <source>
        <dbReference type="EMBL" id="KOA20843.1"/>
    </source>
</evidence>
<dbReference type="AlphaFoldDB" id="A0A0L6ZDH6"/>
<keyword evidence="2" id="KW-1185">Reference proteome</keyword>
<accession>A0A0L6ZDH6</accession>
<comment type="caution">
    <text evidence="1">The sequence shown here is derived from an EMBL/GenBank/DDBJ whole genome shotgun (WGS) entry which is preliminary data.</text>
</comment>
<reference evidence="2" key="1">
    <citation type="submission" date="2015-08" db="EMBL/GenBank/DDBJ databases">
        <title>Genome sequence of the strict anaerobe Clostridium homopropionicum LuHBu1 (DSM 5847T).</title>
        <authorList>
            <person name="Poehlein A."/>
            <person name="Beck M."/>
            <person name="Schiel-Bengelsdorf B."/>
            <person name="Bengelsdorf F.R."/>
            <person name="Daniel R."/>
            <person name="Duerre P."/>
        </authorList>
    </citation>
    <scope>NUCLEOTIDE SEQUENCE [LARGE SCALE GENOMIC DNA]</scope>
    <source>
        <strain evidence="2">DSM 5847</strain>
    </source>
</reference>
<dbReference type="EMBL" id="LHUR01000012">
    <property type="protein sequence ID" value="KOA20843.1"/>
    <property type="molecule type" value="Genomic_DNA"/>
</dbReference>
<dbReference type="NCBIfam" id="TIGR03696">
    <property type="entry name" value="Rhs_assc_core"/>
    <property type="match status" value="1"/>
</dbReference>
<proteinExistence type="predicted"/>
<name>A0A0L6ZDH6_9CLOT</name>
<dbReference type="PANTHER" id="PTHR32305:SF15">
    <property type="entry name" value="PROTEIN RHSA-RELATED"/>
    <property type="match status" value="1"/>
</dbReference>
<dbReference type="PANTHER" id="PTHR32305">
    <property type="match status" value="1"/>
</dbReference>
<dbReference type="STRING" id="36844.SAMN04488501_10312"/>
<dbReference type="PATRIC" id="fig|1121318.3.peg.993"/>
<dbReference type="GO" id="GO:0016787">
    <property type="term" value="F:hydrolase activity"/>
    <property type="evidence" value="ECO:0007669"/>
    <property type="project" value="UniProtKB-KW"/>
</dbReference>
<sequence length="182" mass="20807">MYDKDGVQVVSYFYDSWGKLISIDGTMKDSVGIKNPYRYRGYRYDTETGLYYLQSRYYNPEWGRFINADGIIGETGELLGHNLFVYCKNNPINGRDTFGLKTAFADEETQRQYDQWLRTQASTVVPNKNEKSVRLSKNQIDNLLVGNIGGLGDKVLEKAANKLPSHVPYYANRAYAKVGRSE</sequence>
<protein>
    <submittedName>
        <fullName evidence="1">tRNA nuclease WapA</fullName>
        <ecNumber evidence="1">3.1.-.-</ecNumber>
    </submittedName>
</protein>
<dbReference type="InterPro" id="IPR022385">
    <property type="entry name" value="Rhs_assc_core"/>
</dbReference>
<dbReference type="EC" id="3.1.-.-" evidence="1"/>
<dbReference type="Gene3D" id="2.180.10.10">
    <property type="entry name" value="RHS repeat-associated core"/>
    <property type="match status" value="1"/>
</dbReference>
<organism evidence="1 2">
    <name type="scientific">Clostridium homopropionicum DSM 5847</name>
    <dbReference type="NCBI Taxonomy" id="1121318"/>
    <lineage>
        <taxon>Bacteria</taxon>
        <taxon>Bacillati</taxon>
        <taxon>Bacillota</taxon>
        <taxon>Clostridia</taxon>
        <taxon>Eubacteriales</taxon>
        <taxon>Clostridiaceae</taxon>
        <taxon>Clostridium</taxon>
    </lineage>
</organism>
<evidence type="ECO:0000313" key="2">
    <source>
        <dbReference type="Proteomes" id="UP000037043"/>
    </source>
</evidence>